<dbReference type="SMART" id="SM00422">
    <property type="entry name" value="HTH_MERR"/>
    <property type="match status" value="1"/>
</dbReference>
<dbReference type="AlphaFoldDB" id="A0A7W7CKH1"/>
<keyword evidence="4" id="KW-1185">Reference proteome</keyword>
<dbReference type="Gene3D" id="1.10.1660.10">
    <property type="match status" value="1"/>
</dbReference>
<reference evidence="3 4" key="1">
    <citation type="submission" date="2020-08" db="EMBL/GenBank/DDBJ databases">
        <title>Sequencing the genomes of 1000 actinobacteria strains.</title>
        <authorList>
            <person name="Klenk H.-P."/>
        </authorList>
    </citation>
    <scope>NUCLEOTIDE SEQUENCE [LARGE SCALE GENOMIC DNA]</scope>
    <source>
        <strain evidence="3 4">DSM 44230</strain>
    </source>
</reference>
<keyword evidence="1 3" id="KW-0238">DNA-binding</keyword>
<dbReference type="InterPro" id="IPR047057">
    <property type="entry name" value="MerR_fam"/>
</dbReference>
<evidence type="ECO:0000313" key="3">
    <source>
        <dbReference type="EMBL" id="MBB4681466.1"/>
    </source>
</evidence>
<dbReference type="GO" id="GO:0003700">
    <property type="term" value="F:DNA-binding transcription factor activity"/>
    <property type="evidence" value="ECO:0007669"/>
    <property type="project" value="InterPro"/>
</dbReference>
<organism evidence="3 4">
    <name type="scientific">Crossiella cryophila</name>
    <dbReference type="NCBI Taxonomy" id="43355"/>
    <lineage>
        <taxon>Bacteria</taxon>
        <taxon>Bacillati</taxon>
        <taxon>Actinomycetota</taxon>
        <taxon>Actinomycetes</taxon>
        <taxon>Pseudonocardiales</taxon>
        <taxon>Pseudonocardiaceae</taxon>
        <taxon>Crossiella</taxon>
    </lineage>
</organism>
<dbReference type="RefSeq" id="WP_185008059.1">
    <property type="nucleotide sequence ID" value="NZ_BAAAUI010000008.1"/>
</dbReference>
<dbReference type="EMBL" id="JACHMH010000001">
    <property type="protein sequence ID" value="MBB4681466.1"/>
    <property type="molecule type" value="Genomic_DNA"/>
</dbReference>
<dbReference type="SUPFAM" id="SSF46955">
    <property type="entry name" value="Putative DNA-binding domain"/>
    <property type="match status" value="1"/>
</dbReference>
<dbReference type="PRINTS" id="PR00040">
    <property type="entry name" value="HTHMERR"/>
</dbReference>
<dbReference type="InterPro" id="IPR000551">
    <property type="entry name" value="MerR-type_HTH_dom"/>
</dbReference>
<evidence type="ECO:0000256" key="1">
    <source>
        <dbReference type="ARBA" id="ARBA00023125"/>
    </source>
</evidence>
<dbReference type="CDD" id="cd00592">
    <property type="entry name" value="HTH_MerR-like"/>
    <property type="match status" value="1"/>
</dbReference>
<accession>A0A7W7CKH1</accession>
<dbReference type="PROSITE" id="PS50937">
    <property type="entry name" value="HTH_MERR_2"/>
    <property type="match status" value="1"/>
</dbReference>
<sequence length="127" mass="13452">MHSIGEVSRRTGLPVPTIRFYSDSGLVSPTIRTAAGYRRYDESAVTRFQQVQALRALCLDLPTVARVLGGAALPEIAGAAADGLAEAIADLRLREAVLRRVADRGLDAVGARAALGVARLSAEQRRG</sequence>
<evidence type="ECO:0000259" key="2">
    <source>
        <dbReference type="PROSITE" id="PS50937"/>
    </source>
</evidence>
<dbReference type="PANTHER" id="PTHR30204">
    <property type="entry name" value="REDOX-CYCLING DRUG-SENSING TRANSCRIPTIONAL ACTIVATOR SOXR"/>
    <property type="match status" value="1"/>
</dbReference>
<dbReference type="InterPro" id="IPR009061">
    <property type="entry name" value="DNA-bd_dom_put_sf"/>
</dbReference>
<dbReference type="Proteomes" id="UP000533598">
    <property type="component" value="Unassembled WGS sequence"/>
</dbReference>
<proteinExistence type="predicted"/>
<dbReference type="Pfam" id="PF13411">
    <property type="entry name" value="MerR_1"/>
    <property type="match status" value="1"/>
</dbReference>
<evidence type="ECO:0000313" key="4">
    <source>
        <dbReference type="Proteomes" id="UP000533598"/>
    </source>
</evidence>
<feature type="domain" description="HTH merR-type" evidence="2">
    <location>
        <begin position="1"/>
        <end position="70"/>
    </location>
</feature>
<dbReference type="PANTHER" id="PTHR30204:SF93">
    <property type="entry name" value="HTH MERR-TYPE DOMAIN-CONTAINING PROTEIN"/>
    <property type="match status" value="1"/>
</dbReference>
<name>A0A7W7CKH1_9PSEU</name>
<gene>
    <name evidence="3" type="ORF">HNR67_007584</name>
</gene>
<comment type="caution">
    <text evidence="3">The sequence shown here is derived from an EMBL/GenBank/DDBJ whole genome shotgun (WGS) entry which is preliminary data.</text>
</comment>
<protein>
    <submittedName>
        <fullName evidence="3">DNA-binding transcriptional MerR regulator</fullName>
    </submittedName>
</protein>
<dbReference type="GO" id="GO:0003677">
    <property type="term" value="F:DNA binding"/>
    <property type="evidence" value="ECO:0007669"/>
    <property type="project" value="UniProtKB-KW"/>
</dbReference>